<dbReference type="InterPro" id="IPR003437">
    <property type="entry name" value="GcvP"/>
</dbReference>
<dbReference type="Pfam" id="PF02347">
    <property type="entry name" value="GDC-P"/>
    <property type="match status" value="2"/>
</dbReference>
<dbReference type="InterPro" id="IPR049315">
    <property type="entry name" value="GDC-P_N"/>
</dbReference>
<dbReference type="PANTHER" id="PTHR11773">
    <property type="entry name" value="GLYCINE DEHYDROGENASE, DECARBOXYLATING"/>
    <property type="match status" value="1"/>
</dbReference>
<evidence type="ECO:0000256" key="4">
    <source>
        <dbReference type="ARBA" id="ARBA00011690"/>
    </source>
</evidence>
<evidence type="ECO:0000259" key="10">
    <source>
        <dbReference type="Pfam" id="PF21478"/>
    </source>
</evidence>
<dbReference type="Gene3D" id="3.40.640.10">
    <property type="entry name" value="Type I PLP-dependent aspartate aminotransferase-like (Major domain)"/>
    <property type="match status" value="2"/>
</dbReference>
<protein>
    <recommendedName>
        <fullName evidence="8">Glycine dehydrogenase (decarboxylating)</fullName>
        <ecNumber evidence="8">1.4.4.2</ecNumber>
    </recommendedName>
    <alternativeName>
        <fullName evidence="8">Glycine cleavage system P-protein</fullName>
    </alternativeName>
    <alternativeName>
        <fullName evidence="8">Glycine decarboxylase</fullName>
    </alternativeName>
    <alternativeName>
        <fullName evidence="8">Glycine dehydrogenase (aminomethyl-transferring)</fullName>
    </alternativeName>
</protein>
<evidence type="ECO:0000256" key="5">
    <source>
        <dbReference type="ARBA" id="ARBA00022898"/>
    </source>
</evidence>
<keyword evidence="12" id="KW-1185">Reference proteome</keyword>
<evidence type="ECO:0000256" key="6">
    <source>
        <dbReference type="ARBA" id="ARBA00023002"/>
    </source>
</evidence>
<comment type="caution">
    <text evidence="11">The sequence shown here is derived from an EMBL/GenBank/DDBJ whole genome shotgun (WGS) entry which is preliminary data.</text>
</comment>
<gene>
    <name evidence="8 11" type="primary">gcvP</name>
    <name evidence="11" type="ORF">U0R11_03115</name>
</gene>
<keyword evidence="6 8" id="KW-0560">Oxidoreductase</keyword>
<dbReference type="PANTHER" id="PTHR11773:SF1">
    <property type="entry name" value="GLYCINE DEHYDROGENASE (DECARBOXYLATING), MITOCHONDRIAL"/>
    <property type="match status" value="1"/>
</dbReference>
<feature type="domain" description="Glycine cleavage system P-protein N-terminal" evidence="9">
    <location>
        <begin position="14"/>
        <end position="441"/>
    </location>
</feature>
<reference evidence="11 12" key="1">
    <citation type="submission" date="2024-07" db="EMBL/GenBank/DDBJ databases">
        <authorList>
            <person name="Pitt A."/>
            <person name="Hahn M.W."/>
        </authorList>
    </citation>
    <scope>NUCLEOTIDE SEQUENCE [LARGE SCALE GENOMIC DNA]</scope>
    <source>
        <strain evidence="11 12">1-SAACH-A3</strain>
    </source>
</reference>
<dbReference type="Pfam" id="PF21478">
    <property type="entry name" value="GcvP2_C"/>
    <property type="match status" value="1"/>
</dbReference>
<proteinExistence type="inferred from homology"/>
<evidence type="ECO:0000259" key="9">
    <source>
        <dbReference type="Pfam" id="PF02347"/>
    </source>
</evidence>
<dbReference type="InterPro" id="IPR015421">
    <property type="entry name" value="PyrdxlP-dep_Trfase_major"/>
</dbReference>
<evidence type="ECO:0000256" key="1">
    <source>
        <dbReference type="ARBA" id="ARBA00001933"/>
    </source>
</evidence>
<dbReference type="InterPro" id="IPR020581">
    <property type="entry name" value="GDC_P"/>
</dbReference>
<comment type="similarity">
    <text evidence="3 8">Belongs to the GcvP family.</text>
</comment>
<comment type="subunit">
    <text evidence="4 8">The glycine cleavage system is composed of four proteins: P, T, L and H.</text>
</comment>
<dbReference type="EMBL" id="JBEWZH010000002">
    <property type="protein sequence ID" value="MFL0161370.1"/>
    <property type="molecule type" value="Genomic_DNA"/>
</dbReference>
<dbReference type="Gene3D" id="3.90.1150.10">
    <property type="entry name" value="Aspartate Aminotransferase, domain 1"/>
    <property type="match status" value="2"/>
</dbReference>
<keyword evidence="5 8" id="KW-0663">Pyridoxal phosphate</keyword>
<dbReference type="RefSeq" id="WP_406749755.1">
    <property type="nucleotide sequence ID" value="NZ_JBEWZH010000002.1"/>
</dbReference>
<dbReference type="NCBIfam" id="TIGR00461">
    <property type="entry name" value="gcvP"/>
    <property type="match status" value="1"/>
</dbReference>
<comment type="cofactor">
    <cofactor evidence="1 8">
        <name>pyridoxal 5'-phosphate</name>
        <dbReference type="ChEBI" id="CHEBI:597326"/>
    </cofactor>
</comment>
<dbReference type="SUPFAM" id="SSF53383">
    <property type="entry name" value="PLP-dependent transferases"/>
    <property type="match status" value="2"/>
</dbReference>
<dbReference type="EC" id="1.4.4.2" evidence="8"/>
<dbReference type="CDD" id="cd00613">
    <property type="entry name" value="GDC-P"/>
    <property type="match status" value="2"/>
</dbReference>
<evidence type="ECO:0000313" key="11">
    <source>
        <dbReference type="EMBL" id="MFL0161370.1"/>
    </source>
</evidence>
<dbReference type="Proteomes" id="UP001623558">
    <property type="component" value="Unassembled WGS sequence"/>
</dbReference>
<dbReference type="GO" id="GO:0004375">
    <property type="term" value="F:glycine dehydrogenase (decarboxylating) activity"/>
    <property type="evidence" value="ECO:0007669"/>
    <property type="project" value="UniProtKB-EC"/>
</dbReference>
<name>A0ABW8RUG4_9BACT</name>
<dbReference type="NCBIfam" id="NF003346">
    <property type="entry name" value="PRK04366.1"/>
    <property type="match status" value="1"/>
</dbReference>
<feature type="domain" description="Glycine cleavage system P-protein N-terminal" evidence="9">
    <location>
        <begin position="461"/>
        <end position="744"/>
    </location>
</feature>
<comment type="function">
    <text evidence="2 8">The glycine cleavage system catalyzes the degradation of glycine. The P protein binds the alpha-amino group of glycine through its pyridoxal phosphate cofactor; CO(2) is released and the remaining methylamine moiety is then transferred to the lipoamide cofactor of the H protein.</text>
</comment>
<evidence type="ECO:0000313" key="12">
    <source>
        <dbReference type="Proteomes" id="UP001623558"/>
    </source>
</evidence>
<accession>A0ABW8RUG4</accession>
<evidence type="ECO:0000256" key="3">
    <source>
        <dbReference type="ARBA" id="ARBA00010756"/>
    </source>
</evidence>
<dbReference type="InterPro" id="IPR015422">
    <property type="entry name" value="PyrdxlP-dep_Trfase_small"/>
</dbReference>
<evidence type="ECO:0000256" key="7">
    <source>
        <dbReference type="ARBA" id="ARBA00049026"/>
    </source>
</evidence>
<feature type="domain" description="Glycine dehydrogenase C-terminal" evidence="10">
    <location>
        <begin position="779"/>
        <end position="900"/>
    </location>
</feature>
<organism evidence="11 12">
    <name type="scientific">Aquirufa salirivi</name>
    <dbReference type="NCBI Taxonomy" id="3104729"/>
    <lineage>
        <taxon>Bacteria</taxon>
        <taxon>Pseudomonadati</taxon>
        <taxon>Bacteroidota</taxon>
        <taxon>Cytophagia</taxon>
        <taxon>Cytophagales</taxon>
        <taxon>Flectobacillaceae</taxon>
        <taxon>Aquirufa</taxon>
    </lineage>
</organism>
<evidence type="ECO:0000256" key="2">
    <source>
        <dbReference type="ARBA" id="ARBA00003788"/>
    </source>
</evidence>
<feature type="modified residue" description="N6-(pyridoxal phosphate)lysine" evidence="8">
    <location>
        <position position="707"/>
    </location>
</feature>
<comment type="catalytic activity">
    <reaction evidence="7 8">
        <text>N(6)-[(R)-lipoyl]-L-lysyl-[glycine-cleavage complex H protein] + glycine + H(+) = N(6)-[(R)-S(8)-aminomethyldihydrolipoyl]-L-lysyl-[glycine-cleavage complex H protein] + CO2</text>
        <dbReference type="Rhea" id="RHEA:24304"/>
        <dbReference type="Rhea" id="RHEA-COMP:10494"/>
        <dbReference type="Rhea" id="RHEA-COMP:10495"/>
        <dbReference type="ChEBI" id="CHEBI:15378"/>
        <dbReference type="ChEBI" id="CHEBI:16526"/>
        <dbReference type="ChEBI" id="CHEBI:57305"/>
        <dbReference type="ChEBI" id="CHEBI:83099"/>
        <dbReference type="ChEBI" id="CHEBI:83143"/>
        <dbReference type="EC" id="1.4.4.2"/>
    </reaction>
</comment>
<evidence type="ECO:0000256" key="8">
    <source>
        <dbReference type="HAMAP-Rule" id="MF_00711"/>
    </source>
</evidence>
<dbReference type="InterPro" id="IPR015424">
    <property type="entry name" value="PyrdxlP-dep_Trfase"/>
</dbReference>
<dbReference type="InterPro" id="IPR049316">
    <property type="entry name" value="GDC-P_C"/>
</dbReference>
<dbReference type="HAMAP" id="MF_00711">
    <property type="entry name" value="GcvP"/>
    <property type="match status" value="1"/>
</dbReference>
<sequence length="960" mass="105693">MIPNFKYREDFSLRHNNSNPTDIAAMLKTIGVDSLTTLIEQTVPKPIRLAQGLRLPNPKTEFEFLRDFKQIMGHNNIFKSHIGLGYYDTIVPSVILRNILENPSWYTAYTPYQAEIAQGRLEMLLNYQTMIIDLTGMELANASLLDEGTAAAEAMTMLHGQRPAERNQAESIFVSELCLPQTIDVLKTRAEPLGIEVVVGNHLNLDVTDAQYYAIVLQYPASNGEVFDYTHLIESAKENGLQVVVAADLLALTILTPPGEMGADVVVGSSQRFGVPMGFGGPHAAFFATKEKYKRNIPGRIIGVSIDAEGNRALRMALQTREQHIRREKATSNICTAQVLLSIMAAAYAIYHGPEELKNKATKIYGLTELLAAGVQKLGFSLENTHHFDTITVITGEYTEEIRELAEASERNFRYFRNDNSKLSISLDETTQEDDVVEILGFFQRVKMEGIGGEEMSITWRIPAKLTRQSAFLSHDVFNRYHSEHGMLRYLKSLESKDLSMVHSMISLGSCTMKLNATTEMIPVTWPELGKMHPFAPASQTRGYQRLIMELNDWLCEITGFTAMSMQPNSGAQGEYAGLMVIRAYHASRGDSHRNVALIPSSAHGTNPASAVMAGMKVIVTGCDAHGNIDVEQLRAKAIEHKDDLACLMVTYPSTHGVFEESIKEICQIIHENGGQVYMDGANMNAQVGLTSPATIGADVCHLNLHKTFCIPHGGGGPGMGPIGVAKQLVPFLPGHVMTDSVEASSHGAVSAGPVGSASILAISYAYIAMMGGEGLTRATETAILNANYIKARLETKFPILYTGSHGRCAHEMIVDCRPFKASVGIEAEDIAKRLMDYGFHAPTLSFPVAGTLMIEPTESENKEELDRFCDALLSIRAEIQEIEDGLADKNNNVLKNAPHTQSVVLIGEWNRPYTREKAVFPLAYVKANKFWPSVSRIDSAYGDRNLICACEPITSYMEQ</sequence>